<proteinExistence type="predicted"/>
<reference evidence="1" key="1">
    <citation type="journal article" date="2015" name="Nature">
        <title>Complex archaea that bridge the gap between prokaryotes and eukaryotes.</title>
        <authorList>
            <person name="Spang A."/>
            <person name="Saw J.H."/>
            <person name="Jorgensen S.L."/>
            <person name="Zaremba-Niedzwiedzka K."/>
            <person name="Martijn J."/>
            <person name="Lind A.E."/>
            <person name="van Eijk R."/>
            <person name="Schleper C."/>
            <person name="Guy L."/>
            <person name="Ettema T.J."/>
        </authorList>
    </citation>
    <scope>NUCLEOTIDE SEQUENCE</scope>
</reference>
<organism evidence="1">
    <name type="scientific">marine sediment metagenome</name>
    <dbReference type="NCBI Taxonomy" id="412755"/>
    <lineage>
        <taxon>unclassified sequences</taxon>
        <taxon>metagenomes</taxon>
        <taxon>ecological metagenomes</taxon>
    </lineage>
</organism>
<dbReference type="AlphaFoldDB" id="A0A0F8X1M0"/>
<gene>
    <name evidence="1" type="ORF">LCGC14_3081880</name>
</gene>
<comment type="caution">
    <text evidence="1">The sequence shown here is derived from an EMBL/GenBank/DDBJ whole genome shotgun (WGS) entry which is preliminary data.</text>
</comment>
<dbReference type="EMBL" id="LAZR01065851">
    <property type="protein sequence ID" value="KKK54720.1"/>
    <property type="molecule type" value="Genomic_DNA"/>
</dbReference>
<name>A0A0F8X1M0_9ZZZZ</name>
<accession>A0A0F8X1M0</accession>
<evidence type="ECO:0000313" key="1">
    <source>
        <dbReference type="EMBL" id="KKK54720.1"/>
    </source>
</evidence>
<protein>
    <submittedName>
        <fullName evidence="1">Uncharacterized protein</fullName>
    </submittedName>
</protein>
<feature type="non-terminal residue" evidence="1">
    <location>
        <position position="1"/>
    </location>
</feature>
<sequence length="135" mass="15529">DNLTIKDILEQVDEDVRNELGLDDLSSKLHKFRDYIAPARNEIIVHHGKDTAMSQRALGGFPEGEEVVFWDNLQEFVGRLSKHYFDEPYPLNVTMINGAEELVFALKKAVHFDDMFIDNAIGKSKELRSMRYDDA</sequence>